<keyword evidence="1" id="KW-0812">Transmembrane</keyword>
<organism evidence="2 3">
    <name type="scientific">Algoriphagus sediminis</name>
    <dbReference type="NCBI Taxonomy" id="3057113"/>
    <lineage>
        <taxon>Bacteria</taxon>
        <taxon>Pseudomonadati</taxon>
        <taxon>Bacteroidota</taxon>
        <taxon>Cytophagia</taxon>
        <taxon>Cytophagales</taxon>
        <taxon>Cyclobacteriaceae</taxon>
        <taxon>Algoriphagus</taxon>
    </lineage>
</organism>
<feature type="transmembrane region" description="Helical" evidence="1">
    <location>
        <begin position="56"/>
        <end position="84"/>
    </location>
</feature>
<feature type="transmembrane region" description="Helical" evidence="1">
    <location>
        <begin position="18"/>
        <end position="36"/>
    </location>
</feature>
<evidence type="ECO:0000313" key="2">
    <source>
        <dbReference type="EMBL" id="MDN3203218.1"/>
    </source>
</evidence>
<keyword evidence="1" id="KW-0472">Membrane</keyword>
<evidence type="ECO:0000313" key="3">
    <source>
        <dbReference type="Proteomes" id="UP001171916"/>
    </source>
</evidence>
<accession>A0ABT7Y9M9</accession>
<keyword evidence="1" id="KW-1133">Transmembrane helix</keyword>
<dbReference type="Proteomes" id="UP001171916">
    <property type="component" value="Unassembled WGS sequence"/>
</dbReference>
<dbReference type="RefSeq" id="WP_289998782.1">
    <property type="nucleotide sequence ID" value="NZ_JAUEPH010000002.1"/>
</dbReference>
<sequence length="94" mass="10604">MRTAGDRENSRKEQMTNVFGLIILLSMGLIFLYVFYRLDNSKTVANYLDVGSGNLRFIAFVGILKYGILIVGTALTIMTPIFLIKKMKTPHNNT</sequence>
<name>A0ABT7Y9M9_9BACT</name>
<dbReference type="EMBL" id="JAUEPH010000002">
    <property type="protein sequence ID" value="MDN3203218.1"/>
    <property type="molecule type" value="Genomic_DNA"/>
</dbReference>
<protein>
    <submittedName>
        <fullName evidence="2">Uncharacterized protein</fullName>
    </submittedName>
</protein>
<keyword evidence="3" id="KW-1185">Reference proteome</keyword>
<reference evidence="2" key="1">
    <citation type="submission" date="2023-06" db="EMBL/GenBank/DDBJ databases">
        <title>Robiginitalea aurantiacus sp. nov. and Algoriphagus sediminis sp. nov., isolated from coastal sediment.</title>
        <authorList>
            <person name="Zhou Z.Y."/>
            <person name="An J."/>
            <person name="Jia Y.W."/>
            <person name="Du Z.J."/>
        </authorList>
    </citation>
    <scope>NUCLEOTIDE SEQUENCE</scope>
    <source>
        <strain evidence="2">C2-7</strain>
    </source>
</reference>
<proteinExistence type="predicted"/>
<gene>
    <name evidence="2" type="ORF">QVH07_03625</name>
</gene>
<evidence type="ECO:0000256" key="1">
    <source>
        <dbReference type="SAM" id="Phobius"/>
    </source>
</evidence>
<comment type="caution">
    <text evidence="2">The sequence shown here is derived from an EMBL/GenBank/DDBJ whole genome shotgun (WGS) entry which is preliminary data.</text>
</comment>